<evidence type="ECO:0000256" key="1">
    <source>
        <dbReference type="SAM" id="Phobius"/>
    </source>
</evidence>
<dbReference type="InterPro" id="IPR041290">
    <property type="entry name" value="Tli4_C"/>
</dbReference>
<keyword evidence="1" id="KW-0472">Membrane</keyword>
<evidence type="ECO:0000313" key="4">
    <source>
        <dbReference type="EMBL" id="QXA48624.1"/>
    </source>
</evidence>
<dbReference type="InterPro" id="IPR040761">
    <property type="entry name" value="Tli4_N"/>
</dbReference>
<dbReference type="RefSeq" id="WP_140418831.1">
    <property type="nucleotide sequence ID" value="NZ_CP077290.1"/>
</dbReference>
<protein>
    <recommendedName>
        <fullName evidence="6">Tle cognate immunity protein 4 C-terminal domain-containing protein</fullName>
    </recommendedName>
</protein>
<gene>
    <name evidence="4" type="ORF">I6L58_18195</name>
</gene>
<feature type="domain" description="Tle cognate immunity protein 4 N-terminal" evidence="3">
    <location>
        <begin position="96"/>
        <end position="216"/>
    </location>
</feature>
<dbReference type="Proteomes" id="UP000683583">
    <property type="component" value="Chromosome"/>
</dbReference>
<evidence type="ECO:0000259" key="3">
    <source>
        <dbReference type="Pfam" id="PF18443"/>
    </source>
</evidence>
<dbReference type="Pfam" id="PF18426">
    <property type="entry name" value="Tli4_C"/>
    <property type="match status" value="1"/>
</dbReference>
<feature type="domain" description="Tle cognate immunity protein 4 C-terminal" evidence="2">
    <location>
        <begin position="220"/>
        <end position="375"/>
    </location>
</feature>
<proteinExistence type="predicted"/>
<keyword evidence="1" id="KW-0812">Transmembrane</keyword>
<name>A0ABX8KHU3_9ENTR</name>
<sequence>MKINKNLSVAFFIISAGAILWWYNRPYPPKENLTSRQEANVEKMLKEMKTRCVGRYLIDLPASFLPYRDSQRLEDPDSWDTTINMPDDDRRRRSFISTKRMYYPAFLQFIQRREKELRNETVVEPQDGPYLKKVWKLPDGLKGIMFQRNESLITPDAVQIIESYLYTNGVAIKLLKRTYNDSSPRYEKERDGDPIQNFVVRDIDRMNNLLSRITGRQEDEIPKIPGSCVADAFIATDKYAQEQEDIYRNYLSDEVRGLKVSLNMDNFTKGSDAVLQRTGQIEHDFAQVNGRIVRKGAFDVNGLYVEEMLMMAPQPPDSKPRYSFGLYINEKTTSYNNPELTVELNNFPQTPLPYSQEELIAFWDAITHTIRLRPNAF</sequence>
<evidence type="ECO:0000259" key="2">
    <source>
        <dbReference type="Pfam" id="PF18426"/>
    </source>
</evidence>
<keyword evidence="1" id="KW-1133">Transmembrane helix</keyword>
<keyword evidence="5" id="KW-1185">Reference proteome</keyword>
<dbReference type="EMBL" id="CP077290">
    <property type="protein sequence ID" value="QXA48624.1"/>
    <property type="molecule type" value="Genomic_DNA"/>
</dbReference>
<evidence type="ECO:0008006" key="6">
    <source>
        <dbReference type="Google" id="ProtNLM"/>
    </source>
</evidence>
<reference evidence="4 5" key="1">
    <citation type="submission" date="2021-06" db="EMBL/GenBank/DDBJ databases">
        <title>FDA dAtabase for Regulatory Grade micrObial Sequences (FDA-ARGOS): Supporting development and validation of Infectious Disease Dx tests.</title>
        <authorList>
            <person name="Sproer C."/>
            <person name="Gronow S."/>
            <person name="Severitt S."/>
            <person name="Schroder I."/>
            <person name="Tallon L."/>
            <person name="Sadzewicz L."/>
            <person name="Zhao X."/>
            <person name="Boylan J."/>
            <person name="Ott S."/>
            <person name="Bowen H."/>
            <person name="Vavikolanu K."/>
            <person name="Mehta A."/>
            <person name="Aluvathingal J."/>
            <person name="Nadendla S."/>
            <person name="Lowell S."/>
            <person name="Myers T."/>
            <person name="Yan Y."/>
        </authorList>
    </citation>
    <scope>NUCLEOTIDE SEQUENCE [LARGE SCALE GENOMIC DNA]</scope>
    <source>
        <strain evidence="4 5">FDAARGOS 1428</strain>
    </source>
</reference>
<organism evidence="4 5">
    <name type="scientific">Enterobacter cancerogenus</name>
    <dbReference type="NCBI Taxonomy" id="69218"/>
    <lineage>
        <taxon>Bacteria</taxon>
        <taxon>Pseudomonadati</taxon>
        <taxon>Pseudomonadota</taxon>
        <taxon>Gammaproteobacteria</taxon>
        <taxon>Enterobacterales</taxon>
        <taxon>Enterobacteriaceae</taxon>
        <taxon>Enterobacter</taxon>
        <taxon>Enterobacter cloacae complex</taxon>
    </lineage>
</organism>
<feature type="transmembrane region" description="Helical" evidence="1">
    <location>
        <begin position="7"/>
        <end position="23"/>
    </location>
</feature>
<evidence type="ECO:0000313" key="5">
    <source>
        <dbReference type="Proteomes" id="UP000683583"/>
    </source>
</evidence>
<dbReference type="Pfam" id="PF18443">
    <property type="entry name" value="Tli4_N"/>
    <property type="match status" value="1"/>
</dbReference>
<accession>A0ABX8KHU3</accession>